<keyword evidence="2" id="KW-1185">Reference proteome</keyword>
<gene>
    <name evidence="1" type="ORF">SAMN04488006_0724</name>
</gene>
<protein>
    <submittedName>
        <fullName evidence="1">Uncharacterized protein</fullName>
    </submittedName>
</protein>
<evidence type="ECO:0000313" key="1">
    <source>
        <dbReference type="EMBL" id="SFS33077.1"/>
    </source>
</evidence>
<reference evidence="2" key="1">
    <citation type="submission" date="2016-10" db="EMBL/GenBank/DDBJ databases">
        <authorList>
            <person name="Varghese N."/>
            <person name="Submissions S."/>
        </authorList>
    </citation>
    <scope>NUCLEOTIDE SEQUENCE [LARGE SCALE GENOMIC DNA]</scope>
    <source>
        <strain evidence="2">DSM 24450</strain>
    </source>
</reference>
<evidence type="ECO:0000313" key="2">
    <source>
        <dbReference type="Proteomes" id="UP000199312"/>
    </source>
</evidence>
<sequence length="125" mass="14626">MGKIGAFILSFTILFQSFNFEIDDVYKLPTLINHITCHIENGDNFGNFIDLHYGNKSNSHQEKHKEHKDLPFKHQHSDSHMQLFVMNNLKLNVSNLEIGFNTKNFIYKEPTSNQFTNNFLQPPQK</sequence>
<name>A0A1I6NYR9_9FLAO</name>
<proteinExistence type="predicted"/>
<organism evidence="1 2">
    <name type="scientific">Lutibacter maritimus</name>
    <dbReference type="NCBI Taxonomy" id="593133"/>
    <lineage>
        <taxon>Bacteria</taxon>
        <taxon>Pseudomonadati</taxon>
        <taxon>Bacteroidota</taxon>
        <taxon>Flavobacteriia</taxon>
        <taxon>Flavobacteriales</taxon>
        <taxon>Flavobacteriaceae</taxon>
        <taxon>Lutibacter</taxon>
    </lineage>
</organism>
<dbReference type="AlphaFoldDB" id="A0A1I6NYR9"/>
<dbReference type="OrthoDB" id="1446707at2"/>
<dbReference type="STRING" id="593133.SAMN04488006_0724"/>
<dbReference type="Proteomes" id="UP000199312">
    <property type="component" value="Unassembled WGS sequence"/>
</dbReference>
<accession>A0A1I6NYR9</accession>
<dbReference type="RefSeq" id="WP_090222726.1">
    <property type="nucleotide sequence ID" value="NZ_FOZP01000001.1"/>
</dbReference>
<dbReference type="EMBL" id="FOZP01000001">
    <property type="protein sequence ID" value="SFS33077.1"/>
    <property type="molecule type" value="Genomic_DNA"/>
</dbReference>